<comment type="subcellular location">
    <subcellularLocation>
        <location evidence="1">Membrane</location>
        <topology evidence="1">Multi-pass membrane protein</topology>
    </subcellularLocation>
</comment>
<feature type="transmembrane region" description="Helical" evidence="6">
    <location>
        <begin position="64"/>
        <end position="81"/>
    </location>
</feature>
<dbReference type="Proteomes" id="UP000799753">
    <property type="component" value="Unassembled WGS sequence"/>
</dbReference>
<evidence type="ECO:0008006" key="9">
    <source>
        <dbReference type="Google" id="ProtNLM"/>
    </source>
</evidence>
<organism evidence="7 8">
    <name type="scientific">Massarina eburnea CBS 473.64</name>
    <dbReference type="NCBI Taxonomy" id="1395130"/>
    <lineage>
        <taxon>Eukaryota</taxon>
        <taxon>Fungi</taxon>
        <taxon>Dikarya</taxon>
        <taxon>Ascomycota</taxon>
        <taxon>Pezizomycotina</taxon>
        <taxon>Dothideomycetes</taxon>
        <taxon>Pleosporomycetidae</taxon>
        <taxon>Pleosporales</taxon>
        <taxon>Massarineae</taxon>
        <taxon>Massarinaceae</taxon>
        <taxon>Massarina</taxon>
    </lineage>
</organism>
<feature type="transmembrane region" description="Helical" evidence="6">
    <location>
        <begin position="38"/>
        <end position="57"/>
    </location>
</feature>
<feature type="transmembrane region" description="Helical" evidence="6">
    <location>
        <begin position="127"/>
        <end position="147"/>
    </location>
</feature>
<dbReference type="PANTHER" id="PTHR23501:SF43">
    <property type="entry name" value="MULTIDRUG TRANSPORTER, PUTATIVE (AFU_ORTHOLOGUE AFUA_6G03040)-RELATED"/>
    <property type="match status" value="1"/>
</dbReference>
<evidence type="ECO:0000256" key="1">
    <source>
        <dbReference type="ARBA" id="ARBA00004141"/>
    </source>
</evidence>
<evidence type="ECO:0000256" key="5">
    <source>
        <dbReference type="SAM" id="MobiDB-lite"/>
    </source>
</evidence>
<dbReference type="OrthoDB" id="440553at2759"/>
<dbReference type="GO" id="GO:0022857">
    <property type="term" value="F:transmembrane transporter activity"/>
    <property type="evidence" value="ECO:0007669"/>
    <property type="project" value="TreeGrafter"/>
</dbReference>
<keyword evidence="2 6" id="KW-0812">Transmembrane</keyword>
<evidence type="ECO:0000256" key="2">
    <source>
        <dbReference type="ARBA" id="ARBA00022692"/>
    </source>
</evidence>
<dbReference type="EMBL" id="MU006779">
    <property type="protein sequence ID" value="KAF2644251.1"/>
    <property type="molecule type" value="Genomic_DNA"/>
</dbReference>
<feature type="region of interest" description="Disordered" evidence="5">
    <location>
        <begin position="197"/>
        <end position="219"/>
    </location>
</feature>
<evidence type="ECO:0000256" key="6">
    <source>
        <dbReference type="SAM" id="Phobius"/>
    </source>
</evidence>
<proteinExistence type="predicted"/>
<protein>
    <recommendedName>
        <fullName evidence="9">MFS general substrate transporter</fullName>
    </recommendedName>
</protein>
<keyword evidence="4 6" id="KW-0472">Membrane</keyword>
<evidence type="ECO:0000313" key="8">
    <source>
        <dbReference type="Proteomes" id="UP000799753"/>
    </source>
</evidence>
<evidence type="ECO:0000313" key="7">
    <source>
        <dbReference type="EMBL" id="KAF2644251.1"/>
    </source>
</evidence>
<gene>
    <name evidence="7" type="ORF">P280DRAFT_466911</name>
</gene>
<name>A0A6A6SBN9_9PLEO</name>
<dbReference type="AlphaFoldDB" id="A0A6A6SBN9"/>
<evidence type="ECO:0000256" key="4">
    <source>
        <dbReference type="ARBA" id="ARBA00023136"/>
    </source>
</evidence>
<dbReference type="PANTHER" id="PTHR23501">
    <property type="entry name" value="MAJOR FACILITATOR SUPERFAMILY"/>
    <property type="match status" value="1"/>
</dbReference>
<keyword evidence="8" id="KW-1185">Reference proteome</keyword>
<evidence type="ECO:0000256" key="3">
    <source>
        <dbReference type="ARBA" id="ARBA00022989"/>
    </source>
</evidence>
<keyword evidence="3 6" id="KW-1133">Transmembrane helix</keyword>
<dbReference type="GO" id="GO:0005886">
    <property type="term" value="C:plasma membrane"/>
    <property type="evidence" value="ECO:0007669"/>
    <property type="project" value="TreeGrafter"/>
</dbReference>
<accession>A0A6A6SBN9</accession>
<reference evidence="7" key="1">
    <citation type="journal article" date="2020" name="Stud. Mycol.">
        <title>101 Dothideomycetes genomes: a test case for predicting lifestyles and emergence of pathogens.</title>
        <authorList>
            <person name="Haridas S."/>
            <person name="Albert R."/>
            <person name="Binder M."/>
            <person name="Bloem J."/>
            <person name="Labutti K."/>
            <person name="Salamov A."/>
            <person name="Andreopoulos B."/>
            <person name="Baker S."/>
            <person name="Barry K."/>
            <person name="Bills G."/>
            <person name="Bluhm B."/>
            <person name="Cannon C."/>
            <person name="Castanera R."/>
            <person name="Culley D."/>
            <person name="Daum C."/>
            <person name="Ezra D."/>
            <person name="Gonzalez J."/>
            <person name="Henrissat B."/>
            <person name="Kuo A."/>
            <person name="Liang C."/>
            <person name="Lipzen A."/>
            <person name="Lutzoni F."/>
            <person name="Magnuson J."/>
            <person name="Mondo S."/>
            <person name="Nolan M."/>
            <person name="Ohm R."/>
            <person name="Pangilinan J."/>
            <person name="Park H.-J."/>
            <person name="Ramirez L."/>
            <person name="Alfaro M."/>
            <person name="Sun H."/>
            <person name="Tritt A."/>
            <person name="Yoshinaga Y."/>
            <person name="Zwiers L.-H."/>
            <person name="Turgeon B."/>
            <person name="Goodwin S."/>
            <person name="Spatafora J."/>
            <person name="Crous P."/>
            <person name="Grigoriev I."/>
        </authorList>
    </citation>
    <scope>NUCLEOTIDE SEQUENCE</scope>
    <source>
        <strain evidence="7">CBS 473.64</strain>
    </source>
</reference>
<sequence length="219" mass="23981">MALTLLSMFLLGFPFYVMFIQLPQRFQGVNFTSAERAGILLLPVTLLTPVGAIIAGALNMMRTLGGAVAVAICSALHHNLLDDQLPTVLSPQQAAAVEESSVFINMLPEETREQLGRVFGKSYNRQFQVMIACALLNFLVAIALAVVRKRRGIFGTIPVRKEGNEFTKTVPKEGETHDPRHVGIAPAPREKALFDAHRPPQMLSASTPSVIEEIKPKHT</sequence>